<evidence type="ECO:0000313" key="7">
    <source>
        <dbReference type="Proteomes" id="UP000504606"/>
    </source>
</evidence>
<evidence type="ECO:0000313" key="8">
    <source>
        <dbReference type="RefSeq" id="XP_052133598.1"/>
    </source>
</evidence>
<dbReference type="SUPFAM" id="SSF57850">
    <property type="entry name" value="RING/U-box"/>
    <property type="match status" value="1"/>
</dbReference>
<evidence type="ECO:0000256" key="2">
    <source>
        <dbReference type="ARBA" id="ARBA00022833"/>
    </source>
</evidence>
<dbReference type="Proteomes" id="UP000504606">
    <property type="component" value="Unplaced"/>
</dbReference>
<name>A0A9C6XE50_FRAOC</name>
<dbReference type="InterPro" id="IPR001841">
    <property type="entry name" value="Znf_RING"/>
</dbReference>
<evidence type="ECO:0000256" key="3">
    <source>
        <dbReference type="PROSITE-ProRule" id="PRU00175"/>
    </source>
</evidence>
<dbReference type="PROSITE" id="PS50089">
    <property type="entry name" value="ZF_RING_2"/>
    <property type="match status" value="1"/>
</dbReference>
<gene>
    <name evidence="8 9 10" type="primary">LOC113217539</name>
</gene>
<evidence type="ECO:0000256" key="5">
    <source>
        <dbReference type="SAM" id="MobiDB-lite"/>
    </source>
</evidence>
<dbReference type="Gene3D" id="3.30.40.10">
    <property type="entry name" value="Zinc/RING finger domain, C3HC4 (zinc finger)"/>
    <property type="match status" value="1"/>
</dbReference>
<keyword evidence="1 3" id="KW-0479">Metal-binding</keyword>
<keyword evidence="4" id="KW-0175">Coiled coil</keyword>
<evidence type="ECO:0000313" key="10">
    <source>
        <dbReference type="RefSeq" id="XP_052133600.1"/>
    </source>
</evidence>
<dbReference type="RefSeq" id="XP_052133598.1">
    <property type="nucleotide sequence ID" value="XM_052277638.1"/>
</dbReference>
<dbReference type="PANTHER" id="PTHR22791:SF6">
    <property type="entry name" value="RING-TYPE DOMAIN-CONTAINING PROTEIN"/>
    <property type="match status" value="1"/>
</dbReference>
<dbReference type="InterPro" id="IPR051435">
    <property type="entry name" value="RING_finger_E3_ubiq-ligases"/>
</dbReference>
<feature type="domain" description="RING-type" evidence="6">
    <location>
        <begin position="5"/>
        <end position="45"/>
    </location>
</feature>
<dbReference type="OrthoDB" id="342730at2759"/>
<keyword evidence="1 3" id="KW-0863">Zinc-finger</keyword>
<dbReference type="GO" id="GO:0008270">
    <property type="term" value="F:zinc ion binding"/>
    <property type="evidence" value="ECO:0007669"/>
    <property type="project" value="UniProtKB-KW"/>
</dbReference>
<keyword evidence="7" id="KW-1185">Reference proteome</keyword>
<organism evidence="7 8">
    <name type="scientific">Frankliniella occidentalis</name>
    <name type="common">Western flower thrips</name>
    <name type="synonym">Euthrips occidentalis</name>
    <dbReference type="NCBI Taxonomy" id="133901"/>
    <lineage>
        <taxon>Eukaryota</taxon>
        <taxon>Metazoa</taxon>
        <taxon>Ecdysozoa</taxon>
        <taxon>Arthropoda</taxon>
        <taxon>Hexapoda</taxon>
        <taxon>Insecta</taxon>
        <taxon>Pterygota</taxon>
        <taxon>Neoptera</taxon>
        <taxon>Paraneoptera</taxon>
        <taxon>Thysanoptera</taxon>
        <taxon>Terebrantia</taxon>
        <taxon>Thripoidea</taxon>
        <taxon>Thripidae</taxon>
        <taxon>Frankliniella</taxon>
    </lineage>
</organism>
<evidence type="ECO:0000256" key="1">
    <source>
        <dbReference type="ARBA" id="ARBA00022771"/>
    </source>
</evidence>
<protein>
    <submittedName>
        <fullName evidence="8 9">Uncharacterized protein LOC113217539</fullName>
    </submittedName>
</protein>
<dbReference type="SMART" id="SM00184">
    <property type="entry name" value="RING"/>
    <property type="match status" value="1"/>
</dbReference>
<dbReference type="AlphaFoldDB" id="A0A9C6XE50"/>
<evidence type="ECO:0000313" key="9">
    <source>
        <dbReference type="RefSeq" id="XP_052133599.1"/>
    </source>
</evidence>
<dbReference type="GO" id="GO:0061630">
    <property type="term" value="F:ubiquitin protein ligase activity"/>
    <property type="evidence" value="ECO:0007669"/>
    <property type="project" value="TreeGrafter"/>
</dbReference>
<feature type="compositionally biased region" description="Low complexity" evidence="5">
    <location>
        <begin position="213"/>
        <end position="230"/>
    </location>
</feature>
<feature type="coiled-coil region" evidence="4">
    <location>
        <begin position="104"/>
        <end position="131"/>
    </location>
</feature>
<accession>A0A9C6XE50</accession>
<feature type="compositionally biased region" description="Low complexity" evidence="5">
    <location>
        <begin position="193"/>
        <end position="205"/>
    </location>
</feature>
<dbReference type="KEGG" id="foc:113217539"/>
<feature type="region of interest" description="Disordered" evidence="5">
    <location>
        <begin position="183"/>
        <end position="271"/>
    </location>
</feature>
<dbReference type="GeneID" id="113217539"/>
<proteinExistence type="predicted"/>
<sequence>MECDCDMSAEAFDGTKQPPKVLPCGHTACLQCLRRLPGRSCPTCRRDFNGPLEGLPTNFSLLKLMEGMKLDSTPCAWCSDCRAAARPRCWEQAHDVLPVRRALKHHLQGALQQATEQLQGLQDRCQDVQALAALILLTGESWDVSLRGGDRELMGTLCNTEEPLSKALWLLLAARAGLTEDRAAARNPPPAAAPTTAAPTTAAPPAAAPPADAPTAAAPPAAASLAAAPPIAAPPAAPDSPPAAVPPAAAPPAVAPPAGATPAARLTRVSPPAVVRPTRVMNVRNISQSGPDDTQKVAALRFVENVTRLSHVYCDKDPAWSLHLLWRAAPTVLDLGVMYPREAHLLAVHAMPRLRRLYVFSGDALDAQPPVLPALPPGRRGLQLLKVLGLPRATTLSLLQAHGESLEDLQLEVGTGTDTDSVWRESCGSLHSQLEQCGLRVLRRLVLVRSGLHAHSALACVGQRAQVRGVLPGVEVLCSRCSYAKAGQKVFNFGGMSKSTASTCCEDDADSEERILKNLMNYHLNGPKSVNLNNLRRLGRQIAFLNMRELQPTAQPSS</sequence>
<evidence type="ECO:0000256" key="4">
    <source>
        <dbReference type="SAM" id="Coils"/>
    </source>
</evidence>
<keyword evidence="2" id="KW-0862">Zinc</keyword>
<evidence type="ECO:0000259" key="6">
    <source>
        <dbReference type="PROSITE" id="PS50089"/>
    </source>
</evidence>
<dbReference type="GO" id="GO:0016567">
    <property type="term" value="P:protein ubiquitination"/>
    <property type="evidence" value="ECO:0007669"/>
    <property type="project" value="TreeGrafter"/>
</dbReference>
<dbReference type="InterPro" id="IPR013083">
    <property type="entry name" value="Znf_RING/FYVE/PHD"/>
</dbReference>
<reference evidence="8 9" key="1">
    <citation type="submission" date="2025-04" db="UniProtKB">
        <authorList>
            <consortium name="RefSeq"/>
        </authorList>
    </citation>
    <scope>IDENTIFICATION</scope>
    <source>
        <tissue evidence="8 9">Whole organism</tissue>
    </source>
</reference>
<dbReference type="RefSeq" id="XP_052133599.1">
    <property type="nucleotide sequence ID" value="XM_052277639.1"/>
</dbReference>
<feature type="compositionally biased region" description="Pro residues" evidence="5">
    <location>
        <begin position="231"/>
        <end position="255"/>
    </location>
</feature>
<dbReference type="RefSeq" id="XP_052133600.1">
    <property type="nucleotide sequence ID" value="XM_052277640.1"/>
</dbReference>
<dbReference type="PANTHER" id="PTHR22791">
    <property type="entry name" value="RING-TYPE DOMAIN-CONTAINING PROTEIN"/>
    <property type="match status" value="1"/>
</dbReference>